<keyword evidence="3" id="KW-1185">Reference proteome</keyword>
<dbReference type="InterPro" id="IPR025421">
    <property type="entry name" value="DUF4148"/>
</dbReference>
<dbReference type="AlphaFoldDB" id="A0A844DAW5"/>
<evidence type="ECO:0000313" key="2">
    <source>
        <dbReference type="EMBL" id="MRW84539.1"/>
    </source>
</evidence>
<feature type="signal peptide" evidence="1">
    <location>
        <begin position="1"/>
        <end position="33"/>
    </location>
</feature>
<feature type="chain" id="PRO_5032307229" evidence="1">
    <location>
        <begin position="34"/>
        <end position="107"/>
    </location>
</feature>
<organism evidence="2 3">
    <name type="scientific">Duganella aquatilis</name>
    <dbReference type="NCBI Taxonomy" id="2666082"/>
    <lineage>
        <taxon>Bacteria</taxon>
        <taxon>Pseudomonadati</taxon>
        <taxon>Pseudomonadota</taxon>
        <taxon>Betaproteobacteria</taxon>
        <taxon>Burkholderiales</taxon>
        <taxon>Oxalobacteraceae</taxon>
        <taxon>Telluria group</taxon>
        <taxon>Duganella</taxon>
    </lineage>
</organism>
<proteinExistence type="predicted"/>
<dbReference type="Pfam" id="PF13663">
    <property type="entry name" value="DUF4148"/>
    <property type="match status" value="1"/>
</dbReference>
<accession>A0A844DAW5</accession>
<evidence type="ECO:0000313" key="3">
    <source>
        <dbReference type="Proteomes" id="UP000439986"/>
    </source>
</evidence>
<keyword evidence="1" id="KW-0732">Signal</keyword>
<gene>
    <name evidence="2" type="ORF">GJ698_10620</name>
</gene>
<protein>
    <submittedName>
        <fullName evidence="2">DUF4148 domain-containing protein</fullName>
    </submittedName>
</protein>
<evidence type="ECO:0000256" key="1">
    <source>
        <dbReference type="SAM" id="SignalP"/>
    </source>
</evidence>
<sequence length="107" mass="11193">MTPSNFPTRSITMNTKAILASLVLLAAAGSSFAADTSEASFDQTFRDSGKSTVTRAQVKAETIAARKAGLLDTNEAYQDIAYMAPRAKSADVKAQLAAKPAQGNTAH</sequence>
<comment type="caution">
    <text evidence="2">The sequence shown here is derived from an EMBL/GenBank/DDBJ whole genome shotgun (WGS) entry which is preliminary data.</text>
</comment>
<dbReference type="EMBL" id="WKJL01000005">
    <property type="protein sequence ID" value="MRW84539.1"/>
    <property type="molecule type" value="Genomic_DNA"/>
</dbReference>
<dbReference type="Proteomes" id="UP000439986">
    <property type="component" value="Unassembled WGS sequence"/>
</dbReference>
<reference evidence="2 3" key="1">
    <citation type="submission" date="2019-11" db="EMBL/GenBank/DDBJ databases">
        <title>Novel species isolated from a subtropical stream in China.</title>
        <authorList>
            <person name="Lu H."/>
        </authorList>
    </citation>
    <scope>NUCLEOTIDE SEQUENCE [LARGE SCALE GENOMIC DNA]</scope>
    <source>
        <strain evidence="2 3">FT26W</strain>
    </source>
</reference>
<name>A0A844DAW5_9BURK</name>